<evidence type="ECO:0000256" key="12">
    <source>
        <dbReference type="ARBA" id="ARBA00023242"/>
    </source>
</evidence>
<dbReference type="Gene3D" id="2.30.30.140">
    <property type="match status" value="1"/>
</dbReference>
<dbReference type="InterPro" id="IPR019787">
    <property type="entry name" value="Znf_PHD-finger"/>
</dbReference>
<comment type="subcellular location">
    <subcellularLocation>
        <location evidence="2">Chromosome</location>
    </subcellularLocation>
    <subcellularLocation>
        <location evidence="1">Nucleus</location>
    </subcellularLocation>
</comment>
<feature type="compositionally biased region" description="Polar residues" evidence="15">
    <location>
        <begin position="836"/>
        <end position="864"/>
    </location>
</feature>
<keyword evidence="10 13" id="KW-0103">Bromodomain</keyword>
<dbReference type="PRINTS" id="PR00503">
    <property type="entry name" value="BROMODOMAIN"/>
</dbReference>
<feature type="compositionally biased region" description="Basic and acidic residues" evidence="15">
    <location>
        <begin position="697"/>
        <end position="706"/>
    </location>
</feature>
<feature type="domain" description="Bromo" evidence="16">
    <location>
        <begin position="222"/>
        <end position="292"/>
    </location>
</feature>
<dbReference type="InterPro" id="IPR018359">
    <property type="entry name" value="Bromodomain_CS"/>
</dbReference>
<keyword evidence="4" id="KW-0479">Metal-binding</keyword>
<evidence type="ECO:0000256" key="2">
    <source>
        <dbReference type="ARBA" id="ARBA00004286"/>
    </source>
</evidence>
<evidence type="ECO:0000256" key="15">
    <source>
        <dbReference type="SAM" id="MobiDB-lite"/>
    </source>
</evidence>
<keyword evidence="6" id="KW-0862">Zinc</keyword>
<dbReference type="InterPro" id="IPR044075">
    <property type="entry name" value="PRKCBP1_PHD"/>
</dbReference>
<keyword evidence="21" id="KW-1185">Reference proteome</keyword>
<evidence type="ECO:0000256" key="11">
    <source>
        <dbReference type="ARBA" id="ARBA00023163"/>
    </source>
</evidence>
<dbReference type="PROSITE" id="PS50016">
    <property type="entry name" value="ZF_PHD_2"/>
    <property type="match status" value="1"/>
</dbReference>
<dbReference type="SMART" id="SM00249">
    <property type="entry name" value="PHD"/>
    <property type="match status" value="1"/>
</dbReference>
<feature type="compositionally biased region" description="Basic and acidic residues" evidence="15">
    <location>
        <begin position="624"/>
        <end position="634"/>
    </location>
</feature>
<dbReference type="InterPro" id="IPR001965">
    <property type="entry name" value="Znf_PHD"/>
</dbReference>
<feature type="compositionally biased region" description="Polar residues" evidence="15">
    <location>
        <begin position="583"/>
        <end position="596"/>
    </location>
</feature>
<evidence type="ECO:0000256" key="7">
    <source>
        <dbReference type="ARBA" id="ARBA00022853"/>
    </source>
</evidence>
<dbReference type="Pfam" id="PF23460">
    <property type="entry name" value="ZMYND8_CC"/>
    <property type="match status" value="1"/>
</dbReference>
<feature type="domain" description="PHD-type" evidence="17">
    <location>
        <begin position="145"/>
        <end position="190"/>
    </location>
</feature>
<dbReference type="GO" id="GO:0005634">
    <property type="term" value="C:nucleus"/>
    <property type="evidence" value="ECO:0007669"/>
    <property type="project" value="UniProtKB-SubCell"/>
</dbReference>
<feature type="region of interest" description="Disordered" evidence="15">
    <location>
        <begin position="1283"/>
        <end position="1321"/>
    </location>
</feature>
<evidence type="ECO:0000256" key="4">
    <source>
        <dbReference type="ARBA" id="ARBA00022723"/>
    </source>
</evidence>
<feature type="compositionally biased region" description="Basic and acidic residues" evidence="15">
    <location>
        <begin position="1018"/>
        <end position="1027"/>
    </location>
</feature>
<dbReference type="InterPro" id="IPR019786">
    <property type="entry name" value="Zinc_finger_PHD-type_CS"/>
</dbReference>
<dbReference type="SUPFAM" id="SSF47370">
    <property type="entry name" value="Bromodomain"/>
    <property type="match status" value="1"/>
</dbReference>
<feature type="compositionally biased region" description="Polar residues" evidence="15">
    <location>
        <begin position="884"/>
        <end position="897"/>
    </location>
</feature>
<dbReference type="GO" id="GO:0005694">
    <property type="term" value="C:chromosome"/>
    <property type="evidence" value="ECO:0007669"/>
    <property type="project" value="UniProtKB-SubCell"/>
</dbReference>
<feature type="compositionally biased region" description="Pro residues" evidence="15">
    <location>
        <begin position="1299"/>
        <end position="1308"/>
    </location>
</feature>
<dbReference type="InterPro" id="IPR057053">
    <property type="entry name" value="MYND_ZMYND11_ZMYD8"/>
</dbReference>
<name>A0A8S4N3J7_OWEFU</name>
<dbReference type="InterPro" id="IPR036427">
    <property type="entry name" value="Bromodomain-like_sf"/>
</dbReference>
<dbReference type="SUPFAM" id="SSF63748">
    <property type="entry name" value="Tudor/PWWP/MBT"/>
    <property type="match status" value="1"/>
</dbReference>
<keyword evidence="7" id="KW-0156">Chromatin regulator</keyword>
<dbReference type="GO" id="GO:0140006">
    <property type="term" value="F:histone H3 reader activity"/>
    <property type="evidence" value="ECO:0007669"/>
    <property type="project" value="UniProtKB-ARBA"/>
</dbReference>
<dbReference type="InterPro" id="IPR037967">
    <property type="entry name" value="ZMYND8_Bromo_dom"/>
</dbReference>
<keyword evidence="3" id="KW-0158">Chromosome</keyword>
<feature type="compositionally biased region" description="Basic and acidic residues" evidence="15">
    <location>
        <begin position="911"/>
        <end position="939"/>
    </location>
</feature>
<reference evidence="20" key="1">
    <citation type="submission" date="2022-03" db="EMBL/GenBank/DDBJ databases">
        <authorList>
            <person name="Martin C."/>
        </authorList>
    </citation>
    <scope>NUCLEOTIDE SEQUENCE</scope>
</reference>
<dbReference type="SMART" id="SM00293">
    <property type="entry name" value="PWWP"/>
    <property type="match status" value="1"/>
</dbReference>
<feature type="compositionally biased region" description="Basic and acidic residues" evidence="15">
    <location>
        <begin position="865"/>
        <end position="878"/>
    </location>
</feature>
<feature type="region of interest" description="Disordered" evidence="15">
    <location>
        <begin position="439"/>
        <end position="463"/>
    </location>
</feature>
<dbReference type="OrthoDB" id="6272564at2759"/>
<dbReference type="InterPro" id="IPR002893">
    <property type="entry name" value="Znf_MYND"/>
</dbReference>
<dbReference type="InterPro" id="IPR056987">
    <property type="entry name" value="ZMYND8_CC"/>
</dbReference>
<dbReference type="Gene3D" id="1.20.920.10">
    <property type="entry name" value="Bromodomain-like"/>
    <property type="match status" value="1"/>
</dbReference>
<organism evidence="20 21">
    <name type="scientific">Owenia fusiformis</name>
    <name type="common">Polychaete worm</name>
    <dbReference type="NCBI Taxonomy" id="6347"/>
    <lineage>
        <taxon>Eukaryota</taxon>
        <taxon>Metazoa</taxon>
        <taxon>Spiralia</taxon>
        <taxon>Lophotrochozoa</taxon>
        <taxon>Annelida</taxon>
        <taxon>Polychaeta</taxon>
        <taxon>Sedentaria</taxon>
        <taxon>Canalipalpata</taxon>
        <taxon>Sabellida</taxon>
        <taxon>Oweniida</taxon>
        <taxon>Oweniidae</taxon>
        <taxon>Owenia</taxon>
    </lineage>
</organism>
<feature type="compositionally biased region" description="Acidic residues" evidence="15">
    <location>
        <begin position="946"/>
        <end position="955"/>
    </location>
</feature>
<evidence type="ECO:0008006" key="22">
    <source>
        <dbReference type="Google" id="ProtNLM"/>
    </source>
</evidence>
<dbReference type="InterPro" id="IPR001487">
    <property type="entry name" value="Bromodomain"/>
</dbReference>
<dbReference type="PROSITE" id="PS50865">
    <property type="entry name" value="ZF_MYND_2"/>
    <property type="match status" value="1"/>
</dbReference>
<keyword evidence="9" id="KW-0805">Transcription regulation</keyword>
<evidence type="ECO:0000256" key="10">
    <source>
        <dbReference type="ARBA" id="ARBA00023117"/>
    </source>
</evidence>
<evidence type="ECO:0000256" key="9">
    <source>
        <dbReference type="ARBA" id="ARBA00023015"/>
    </source>
</evidence>
<dbReference type="Pfam" id="PF00855">
    <property type="entry name" value="PWWP"/>
    <property type="match status" value="1"/>
</dbReference>
<accession>A0A8S4N3J7</accession>
<dbReference type="PROSITE" id="PS50014">
    <property type="entry name" value="BROMODOMAIN_2"/>
    <property type="match status" value="1"/>
</dbReference>
<evidence type="ECO:0000259" key="16">
    <source>
        <dbReference type="PROSITE" id="PS50014"/>
    </source>
</evidence>
<dbReference type="PROSITE" id="PS00633">
    <property type="entry name" value="BROMODOMAIN_1"/>
    <property type="match status" value="1"/>
</dbReference>
<dbReference type="FunFam" id="6.10.140.2220:FF:000002">
    <property type="entry name" value="Protein kinase C-binding protein 1 isoform C"/>
    <property type="match status" value="1"/>
</dbReference>
<dbReference type="GO" id="GO:0008270">
    <property type="term" value="F:zinc ion binding"/>
    <property type="evidence" value="ECO:0007669"/>
    <property type="project" value="UniProtKB-KW"/>
</dbReference>
<keyword evidence="12" id="KW-0539">Nucleus</keyword>
<dbReference type="CDD" id="cd20160">
    <property type="entry name" value="PWWP_PRKCBP1"/>
    <property type="match status" value="1"/>
</dbReference>
<dbReference type="Pfam" id="PF00439">
    <property type="entry name" value="Bromodomain"/>
    <property type="match status" value="1"/>
</dbReference>
<feature type="compositionally biased region" description="Basic and acidic residues" evidence="15">
    <location>
        <begin position="1"/>
        <end position="26"/>
    </location>
</feature>
<dbReference type="InterPro" id="IPR000313">
    <property type="entry name" value="PWWP_dom"/>
</dbReference>
<evidence type="ECO:0000256" key="14">
    <source>
        <dbReference type="PROSITE-ProRule" id="PRU00134"/>
    </source>
</evidence>
<evidence type="ECO:0000256" key="6">
    <source>
        <dbReference type="ARBA" id="ARBA00022833"/>
    </source>
</evidence>
<dbReference type="PROSITE" id="PS01359">
    <property type="entry name" value="ZF_PHD_1"/>
    <property type="match status" value="1"/>
</dbReference>
<keyword evidence="5 14" id="KW-0863">Zinc-finger</keyword>
<evidence type="ECO:0000259" key="17">
    <source>
        <dbReference type="PROSITE" id="PS50016"/>
    </source>
</evidence>
<dbReference type="PROSITE" id="PS50812">
    <property type="entry name" value="PWWP"/>
    <property type="match status" value="1"/>
</dbReference>
<dbReference type="EMBL" id="CAIIXF020000001">
    <property type="protein sequence ID" value="CAH1775642.1"/>
    <property type="molecule type" value="Genomic_DNA"/>
</dbReference>
<gene>
    <name evidence="20" type="ORF">OFUS_LOCUS2922</name>
</gene>
<keyword evidence="8" id="KW-0007">Acetylation</keyword>
<dbReference type="CDD" id="cd05508">
    <property type="entry name" value="Bromo_RACK7"/>
    <property type="match status" value="1"/>
</dbReference>
<feature type="compositionally biased region" description="Low complexity" evidence="15">
    <location>
        <begin position="786"/>
        <end position="799"/>
    </location>
</feature>
<dbReference type="PANTHER" id="PTHR46453:SF5">
    <property type="entry name" value="PROTEIN KINASE C-BINDING PROTEIN 1 ISOFORM X1"/>
    <property type="match status" value="1"/>
</dbReference>
<feature type="region of interest" description="Disordered" evidence="15">
    <location>
        <begin position="531"/>
        <end position="1027"/>
    </location>
</feature>
<dbReference type="Gene3D" id="3.30.40.10">
    <property type="entry name" value="Zinc/RING finger domain, C3HC4 (zinc finger)"/>
    <property type="match status" value="1"/>
</dbReference>
<evidence type="ECO:0000256" key="5">
    <source>
        <dbReference type="ARBA" id="ARBA00022771"/>
    </source>
</evidence>
<dbReference type="SMART" id="SM00297">
    <property type="entry name" value="BROMO"/>
    <property type="match status" value="1"/>
</dbReference>
<evidence type="ECO:0000259" key="18">
    <source>
        <dbReference type="PROSITE" id="PS50812"/>
    </source>
</evidence>
<proteinExistence type="predicted"/>
<feature type="compositionally biased region" description="Acidic residues" evidence="15">
    <location>
        <begin position="724"/>
        <end position="741"/>
    </location>
</feature>
<evidence type="ECO:0000256" key="13">
    <source>
        <dbReference type="PROSITE-ProRule" id="PRU00035"/>
    </source>
</evidence>
<dbReference type="SUPFAM" id="SSF144232">
    <property type="entry name" value="HIT/MYND zinc finger-like"/>
    <property type="match status" value="1"/>
</dbReference>
<sequence length="1403" mass="155698">MSKTDAEADKLTRRGADTKFIGKSEKGNTMNEKTALDQPLALRKSARSSAGINLSKLETMASVTAALTRNSKPEPDPKPLTPKATTKLSKLKNSEDSPKITPTKASRESPPATSKHRTPPSAGGEGGRGPKLRRRDSGRPDSQNDFFCWVCHKEGNVICCELCPRVYHVKCLLMDHEPPGDWVCPECQKIMKAECVDSRSPSMAQVTIDQLCVLLKFALQRMKHQGSEPFQTPVNLNLVPNYTDYIFHPMDLAVIEKNIKKKQYGCTEAFLADCKWILHNCIIFNGLHHKLTAAAKMILKVCKHEMNEIEICPDCYMNSCIKRNDNWFCEPCRTPHTLVWAKLKGYPYWPAKVIKEAGDNIDVRFFGAYDRAWVTTSQIYMISKQCPISVTKRKQGFEESVAELELHIKRLQEKFGPFAYYPYRTPYDSDYPYSYNRIQKSPQKSKRKQVHSPSDLSSVKGKLISPVQESSSVKAAKVVLKKVLKSSSDKTDLRSPLSKRRRFMKLDTNSSTDVSKSETVFAGNSIGKDRIKSETESVDNSSETDKEITKPVHTKSERKATRSKSGDVKTESEVVKHEKETLNTEPSLVESKNISGTFGAIDQKTSSIENTESITNPQVNPSKAESKDNKERNPTKPTDSNTIKTDSESKSTDNRAVIEALPATPDPERPVTPADIDSEDDDDVTIRPSIDLTKTPPKADKFHENLQKTIASCKAKLGMSGDSDQGEVDSEEASLEEEDSEASTPGETSSEESEHSNSSGTAHKEEDATLGSPESSPEKLTTDLVEQSSSESASLASEQPVTAVSENMPETIEEIPPETTDTTESPMSLNPKEPPNQKTSPPVETSKSNKSPQPEELTSITNDNAVEHMEVDEPKTDSELAQAVDSNTKPTDSSNPENPKLKDNAYTQQIDKLEAGDKPEKQVAEKSVIEAENKSEKHQAGKFVIEAEEESEDSDPDHLVIDMETSSESPQPPMKIAKKSSPLPEDILTADKKSSPSPSTKNDEQKLNNGEKWQQKRLQREAEKEKATKMSLIKKTIVQSLQSQVQSLQPILPKPGGNASPALSLTKVQPGSMGQAKALGQAQTPPQSIHGKQMEQQIHQSSIQKLTNITQGLQDPKASGDNKRITPDVAKTKPSMADVQLMTQPPICVDKYADKVTGALKQAMAEMYTDVVQSNAASVHFKQEIEKMQWAFQQELLEFKHNAELTIIEMRANLENDKQRSLNNMRSMFDKELEQAVEETKKKQWCANCGKEAIFYCCWNTSYCDYPCQQSHWPKHMATCTQGGTQGEQGGQADGEPTQQPPLHPPPQQNEGGGLVYNTQPNNATIFVNPQQVSMANMGPRLVGPIMQQGQFGPNNNNGVQSVMYPLLRSQPPQMGVPPRSMVLTQQFHPRGMPRWNNQGRPY</sequence>
<feature type="domain" description="MYND-type" evidence="19">
    <location>
        <begin position="1246"/>
        <end position="1280"/>
    </location>
</feature>
<dbReference type="PANTHER" id="PTHR46453">
    <property type="entry name" value="PROTEIN KINASE C-BINDING PROTEIN 1"/>
    <property type="match status" value="1"/>
</dbReference>
<dbReference type="GO" id="GO:0005737">
    <property type="term" value="C:cytoplasm"/>
    <property type="evidence" value="ECO:0007669"/>
    <property type="project" value="TreeGrafter"/>
</dbReference>
<evidence type="ECO:0000256" key="1">
    <source>
        <dbReference type="ARBA" id="ARBA00004123"/>
    </source>
</evidence>
<evidence type="ECO:0000256" key="3">
    <source>
        <dbReference type="ARBA" id="ARBA00022454"/>
    </source>
</evidence>
<evidence type="ECO:0000313" key="21">
    <source>
        <dbReference type="Proteomes" id="UP000749559"/>
    </source>
</evidence>
<evidence type="ECO:0000259" key="19">
    <source>
        <dbReference type="PROSITE" id="PS50865"/>
    </source>
</evidence>
<dbReference type="Gene3D" id="6.10.140.2220">
    <property type="match status" value="1"/>
</dbReference>
<keyword evidence="11" id="KW-0804">Transcription</keyword>
<evidence type="ECO:0000256" key="8">
    <source>
        <dbReference type="ARBA" id="ARBA00022990"/>
    </source>
</evidence>
<dbReference type="GO" id="GO:0003714">
    <property type="term" value="F:transcription corepressor activity"/>
    <property type="evidence" value="ECO:0007669"/>
    <property type="project" value="TreeGrafter"/>
</dbReference>
<dbReference type="InterPro" id="IPR013083">
    <property type="entry name" value="Znf_RING/FYVE/PHD"/>
</dbReference>
<evidence type="ECO:0000313" key="20">
    <source>
        <dbReference type="EMBL" id="CAH1775642.1"/>
    </source>
</evidence>
<feature type="domain" description="PWWP" evidence="18">
    <location>
        <begin position="335"/>
        <end position="385"/>
    </location>
</feature>
<feature type="compositionally biased region" description="Polar residues" evidence="15">
    <location>
        <begin position="635"/>
        <end position="644"/>
    </location>
</feature>
<feature type="region of interest" description="Disordered" evidence="15">
    <location>
        <begin position="1"/>
        <end position="140"/>
    </location>
</feature>
<dbReference type="CDD" id="cd15538">
    <property type="entry name" value="PHD_PRKCBP1"/>
    <property type="match status" value="1"/>
</dbReference>
<protein>
    <recommendedName>
        <fullName evidence="22">ZMYND8</fullName>
    </recommendedName>
</protein>
<dbReference type="Proteomes" id="UP000749559">
    <property type="component" value="Unassembled WGS sequence"/>
</dbReference>
<dbReference type="Pfam" id="PF24324">
    <property type="entry name" value="MYND_ZMYND11_ZMYD8"/>
    <property type="match status" value="1"/>
</dbReference>
<feature type="compositionally biased region" description="Polar residues" evidence="15">
    <location>
        <begin position="61"/>
        <end position="70"/>
    </location>
</feature>
<dbReference type="InterPro" id="IPR011011">
    <property type="entry name" value="Znf_FYVE_PHD"/>
</dbReference>
<feature type="compositionally biased region" description="Gly residues" evidence="15">
    <location>
        <begin position="1284"/>
        <end position="1293"/>
    </location>
</feature>
<comment type="caution">
    <text evidence="20">The sequence shown here is derived from an EMBL/GenBank/DDBJ whole genome shotgun (WGS) entry which is preliminary data.</text>
</comment>
<dbReference type="PROSITE" id="PS01360">
    <property type="entry name" value="ZF_MYND_1"/>
    <property type="match status" value="1"/>
</dbReference>
<feature type="compositionally biased region" description="Basic and acidic residues" evidence="15">
    <location>
        <begin position="543"/>
        <end position="582"/>
    </location>
</feature>
<feature type="compositionally biased region" description="Polar residues" evidence="15">
    <location>
        <begin position="603"/>
        <end position="623"/>
    </location>
</feature>
<dbReference type="SUPFAM" id="SSF57903">
    <property type="entry name" value="FYVE/PHD zinc finger"/>
    <property type="match status" value="1"/>
</dbReference>